<proteinExistence type="predicted"/>
<comment type="caution">
    <text evidence="2">The sequence shown here is derived from an EMBL/GenBank/DDBJ whole genome shotgun (WGS) entry which is preliminary data.</text>
</comment>
<keyword evidence="3" id="KW-1185">Reference proteome</keyword>
<name>A0ABY2M6T5_9LEPT</name>
<gene>
    <name evidence="2" type="ORF">EHQ46_05720</name>
</gene>
<reference evidence="3" key="1">
    <citation type="journal article" date="2019" name="PLoS Negl. Trop. Dis.">
        <title>Revisiting the worldwide diversity of Leptospira species in the environment.</title>
        <authorList>
            <person name="Vincent A.T."/>
            <person name="Schiettekatte O."/>
            <person name="Bourhy P."/>
            <person name="Veyrier F.J."/>
            <person name="Picardeau M."/>
        </authorList>
    </citation>
    <scope>NUCLEOTIDE SEQUENCE [LARGE SCALE GENOMIC DNA]</scope>
    <source>
        <strain evidence="3">201800272</strain>
    </source>
</reference>
<sequence length="128" mass="14994">MINLLETKEESIWTSEQYQSALKIFAQELLKRREIIENRYPGLTDEKNTALVFIKEGRSYRRAAKALGKNHTIITQWLKNDPKFKQALEEVKMERQKFIRLQALLPQSGNEEKTSTSENVEEIKDPIT</sequence>
<dbReference type="EMBL" id="RQFU01000006">
    <property type="protein sequence ID" value="TGL23137.1"/>
    <property type="molecule type" value="Genomic_DNA"/>
</dbReference>
<dbReference type="RefSeq" id="WP_135634143.1">
    <property type="nucleotide sequence ID" value="NZ_RQFU01000006.1"/>
</dbReference>
<feature type="region of interest" description="Disordered" evidence="1">
    <location>
        <begin position="108"/>
        <end position="128"/>
    </location>
</feature>
<evidence type="ECO:0000256" key="1">
    <source>
        <dbReference type="SAM" id="MobiDB-lite"/>
    </source>
</evidence>
<organism evidence="2 3">
    <name type="scientific">Leptospira yanagawae</name>
    <dbReference type="NCBI Taxonomy" id="293069"/>
    <lineage>
        <taxon>Bacteria</taxon>
        <taxon>Pseudomonadati</taxon>
        <taxon>Spirochaetota</taxon>
        <taxon>Spirochaetia</taxon>
        <taxon>Leptospirales</taxon>
        <taxon>Leptospiraceae</taxon>
        <taxon>Leptospira</taxon>
    </lineage>
</organism>
<accession>A0ABY2M6T5</accession>
<protein>
    <submittedName>
        <fullName evidence="2">Uncharacterized protein</fullName>
    </submittedName>
</protein>
<dbReference type="Proteomes" id="UP000298200">
    <property type="component" value="Unassembled WGS sequence"/>
</dbReference>
<feature type="compositionally biased region" description="Basic and acidic residues" evidence="1">
    <location>
        <begin position="110"/>
        <end position="128"/>
    </location>
</feature>
<evidence type="ECO:0000313" key="2">
    <source>
        <dbReference type="EMBL" id="TGL23137.1"/>
    </source>
</evidence>
<evidence type="ECO:0000313" key="3">
    <source>
        <dbReference type="Proteomes" id="UP000298200"/>
    </source>
</evidence>